<keyword evidence="2" id="KW-0547">Nucleotide-binding</keyword>
<dbReference type="Pfam" id="PF00069">
    <property type="entry name" value="Pkinase"/>
    <property type="match status" value="1"/>
</dbReference>
<dbReference type="PANTHER" id="PTHR44329">
    <property type="entry name" value="SERINE/THREONINE-PROTEIN KINASE TNNI3K-RELATED"/>
    <property type="match status" value="1"/>
</dbReference>
<dbReference type="SMART" id="SM00220">
    <property type="entry name" value="S_TKc"/>
    <property type="match status" value="1"/>
</dbReference>
<evidence type="ECO:0000256" key="3">
    <source>
        <dbReference type="ARBA" id="ARBA00022777"/>
    </source>
</evidence>
<proteinExistence type="predicted"/>
<gene>
    <name evidence="6" type="ORF">BD410DRAFT_808904</name>
</gene>
<dbReference type="VEuPathDB" id="FungiDB:BD410DRAFT_808904"/>
<dbReference type="PANTHER" id="PTHR44329:SF288">
    <property type="entry name" value="MITOGEN-ACTIVATED PROTEIN KINASE KINASE KINASE 20"/>
    <property type="match status" value="1"/>
</dbReference>
<dbReference type="AlphaFoldDB" id="A0A4Y7PJN2"/>
<dbReference type="Gene3D" id="1.10.510.10">
    <property type="entry name" value="Transferase(Phosphotransferase) domain 1"/>
    <property type="match status" value="1"/>
</dbReference>
<dbReference type="PROSITE" id="PS00108">
    <property type="entry name" value="PROTEIN_KINASE_ST"/>
    <property type="match status" value="1"/>
</dbReference>
<reference evidence="6 7" key="1">
    <citation type="submission" date="2018-06" db="EMBL/GenBank/DDBJ databases">
        <title>A transcriptomic atlas of mushroom development highlights an independent origin of complex multicellularity.</title>
        <authorList>
            <consortium name="DOE Joint Genome Institute"/>
            <person name="Krizsan K."/>
            <person name="Almasi E."/>
            <person name="Merenyi Z."/>
            <person name="Sahu N."/>
            <person name="Viragh M."/>
            <person name="Koszo T."/>
            <person name="Mondo S."/>
            <person name="Kiss B."/>
            <person name="Balint B."/>
            <person name="Kues U."/>
            <person name="Barry K."/>
            <person name="Hegedus J.C."/>
            <person name="Henrissat B."/>
            <person name="Johnson J."/>
            <person name="Lipzen A."/>
            <person name="Ohm R."/>
            <person name="Nagy I."/>
            <person name="Pangilinan J."/>
            <person name="Yan J."/>
            <person name="Xiong Y."/>
            <person name="Grigoriev I.V."/>
            <person name="Hibbett D.S."/>
            <person name="Nagy L.G."/>
        </authorList>
    </citation>
    <scope>NUCLEOTIDE SEQUENCE [LARGE SCALE GENOMIC DNA]</scope>
    <source>
        <strain evidence="6 7">SZMC22713</strain>
    </source>
</reference>
<name>A0A4Y7PJN2_9AGAM</name>
<protein>
    <submittedName>
        <fullName evidence="6">Kinase-like protein</fullName>
    </submittedName>
</protein>
<dbReference type="EMBL" id="ML170275">
    <property type="protein sequence ID" value="TDL15425.1"/>
    <property type="molecule type" value="Genomic_DNA"/>
</dbReference>
<evidence type="ECO:0000313" key="6">
    <source>
        <dbReference type="EMBL" id="TDL15425.1"/>
    </source>
</evidence>
<dbReference type="InterPro" id="IPR011009">
    <property type="entry name" value="Kinase-like_dom_sf"/>
</dbReference>
<feature type="domain" description="Protein kinase" evidence="5">
    <location>
        <begin position="1"/>
        <end position="162"/>
    </location>
</feature>
<dbReference type="OrthoDB" id="4062651at2759"/>
<dbReference type="InterPro" id="IPR000719">
    <property type="entry name" value="Prot_kinase_dom"/>
</dbReference>
<dbReference type="Proteomes" id="UP000294933">
    <property type="component" value="Unassembled WGS sequence"/>
</dbReference>
<organism evidence="6 7">
    <name type="scientific">Rickenella mellea</name>
    <dbReference type="NCBI Taxonomy" id="50990"/>
    <lineage>
        <taxon>Eukaryota</taxon>
        <taxon>Fungi</taxon>
        <taxon>Dikarya</taxon>
        <taxon>Basidiomycota</taxon>
        <taxon>Agaricomycotina</taxon>
        <taxon>Agaricomycetes</taxon>
        <taxon>Hymenochaetales</taxon>
        <taxon>Rickenellaceae</taxon>
        <taxon>Rickenella</taxon>
    </lineage>
</organism>
<sequence>MNPQVELFSMVKGIADGLSYLHEMGVIHADLKSDNVLISPSGAPLLTDFGISRTLIVTHTITTLGELTGSLQNTFDATTITEIQPAIPSKETDVWAFGMVVYELLAKEYPFSRQSSVQVIIAIAFGHLPRPPSNLRSHGNIGNSLWDLCTQCWNRDPLHVRS</sequence>
<dbReference type="InterPro" id="IPR008271">
    <property type="entry name" value="Ser/Thr_kinase_AS"/>
</dbReference>
<dbReference type="STRING" id="50990.A0A4Y7PJN2"/>
<evidence type="ECO:0000256" key="1">
    <source>
        <dbReference type="ARBA" id="ARBA00022679"/>
    </source>
</evidence>
<keyword evidence="3 6" id="KW-0418">Kinase</keyword>
<dbReference type="GO" id="GO:0004674">
    <property type="term" value="F:protein serine/threonine kinase activity"/>
    <property type="evidence" value="ECO:0007669"/>
    <property type="project" value="TreeGrafter"/>
</dbReference>
<keyword evidence="4" id="KW-0067">ATP-binding</keyword>
<keyword evidence="1" id="KW-0808">Transferase</keyword>
<dbReference type="SUPFAM" id="SSF56112">
    <property type="entry name" value="Protein kinase-like (PK-like)"/>
    <property type="match status" value="1"/>
</dbReference>
<accession>A0A4Y7PJN2</accession>
<evidence type="ECO:0000256" key="2">
    <source>
        <dbReference type="ARBA" id="ARBA00022741"/>
    </source>
</evidence>
<dbReference type="PROSITE" id="PS50011">
    <property type="entry name" value="PROTEIN_KINASE_DOM"/>
    <property type="match status" value="1"/>
</dbReference>
<dbReference type="GO" id="GO:0005524">
    <property type="term" value="F:ATP binding"/>
    <property type="evidence" value="ECO:0007669"/>
    <property type="project" value="UniProtKB-KW"/>
</dbReference>
<evidence type="ECO:0000313" key="7">
    <source>
        <dbReference type="Proteomes" id="UP000294933"/>
    </source>
</evidence>
<evidence type="ECO:0000256" key="4">
    <source>
        <dbReference type="ARBA" id="ARBA00022840"/>
    </source>
</evidence>
<evidence type="ECO:0000259" key="5">
    <source>
        <dbReference type="PROSITE" id="PS50011"/>
    </source>
</evidence>
<dbReference type="InterPro" id="IPR051681">
    <property type="entry name" value="Ser/Thr_Kinases-Pseudokinases"/>
</dbReference>
<keyword evidence="7" id="KW-1185">Reference proteome</keyword>